<comment type="catalytic activity">
    <reaction evidence="7">
        <text>tRNA(Asn) + L-asparagine + ATP = L-asparaginyl-tRNA(Asn) + AMP + diphosphate + H(+)</text>
        <dbReference type="Rhea" id="RHEA:11180"/>
        <dbReference type="Rhea" id="RHEA-COMP:9659"/>
        <dbReference type="Rhea" id="RHEA-COMP:9674"/>
        <dbReference type="ChEBI" id="CHEBI:15378"/>
        <dbReference type="ChEBI" id="CHEBI:30616"/>
        <dbReference type="ChEBI" id="CHEBI:33019"/>
        <dbReference type="ChEBI" id="CHEBI:58048"/>
        <dbReference type="ChEBI" id="CHEBI:78442"/>
        <dbReference type="ChEBI" id="CHEBI:78515"/>
        <dbReference type="ChEBI" id="CHEBI:456215"/>
        <dbReference type="EC" id="6.1.1.22"/>
    </reaction>
</comment>
<dbReference type="AlphaFoldDB" id="A0A9C9EP14"/>
<dbReference type="HAMAP" id="MF_00534">
    <property type="entry name" value="Asn_tRNA_synth"/>
    <property type="match status" value="1"/>
</dbReference>
<dbReference type="Gene3D" id="3.30.930.10">
    <property type="entry name" value="Bira Bifunctional Protein, Domain 2"/>
    <property type="match status" value="1"/>
</dbReference>
<comment type="caution">
    <text evidence="9">The sequence shown here is derived from an EMBL/GenBank/DDBJ whole genome shotgun (WGS) entry which is preliminary data.</text>
</comment>
<dbReference type="PANTHER" id="PTHR22594:SF34">
    <property type="entry name" value="ASPARAGINE--TRNA LIGASE, MITOCHONDRIAL-RELATED"/>
    <property type="match status" value="1"/>
</dbReference>
<comment type="subunit">
    <text evidence="7">Homodimer.</text>
</comment>
<sequence length="429" mass="49284">MHVYIEDIGRYEGKEVVIKGWLYNKRSSGKVRFILVRDGTGIIQSVIAKGETKEEVFEAADRITQESSVILKGIVKKEKRAPGGYEIIAQDLRIIQKTSDYPITPKEHSIEFLLPIRHLWLRSKKQNAIMRIRHEIISSLRRFLDERGFICADCPILTPAACEGTTTLFEVDYYEQKAYLSQSGQLYNEATAAALGRVYCFGPTFRAEKSKTRKHLTEFWMLEPEIAYIDLDGIMELIEDMIVYMVESVLKNREAELKILERDISILAQIKKPFPRISYKEAVSIIQKKDKEFKYGEDFGAPHEAFISENFDKPVFVHRFPAAIKAFYMKRDPDDPSLVLGVDMIGPEGSGELVGGGQREDDYDTLLKSIKEHNLPEKAFQWYLDLRKYGTCPHGGFGLGLERTIAWICGIKHVRETIPFPRMLDRIYP</sequence>
<keyword evidence="4 7" id="KW-0067">ATP-binding</keyword>
<reference evidence="9" key="1">
    <citation type="journal article" date="2020" name="mSystems">
        <title>Genome- and Community-Level Interaction Insights into Carbon Utilization and Element Cycling Functions of Hydrothermarchaeota in Hydrothermal Sediment.</title>
        <authorList>
            <person name="Zhou Z."/>
            <person name="Liu Y."/>
            <person name="Xu W."/>
            <person name="Pan J."/>
            <person name="Luo Z.H."/>
            <person name="Li M."/>
        </authorList>
    </citation>
    <scope>NUCLEOTIDE SEQUENCE</scope>
    <source>
        <strain evidence="9">HyVt-388</strain>
    </source>
</reference>
<dbReference type="GO" id="GO:0005524">
    <property type="term" value="F:ATP binding"/>
    <property type="evidence" value="ECO:0007669"/>
    <property type="project" value="UniProtKB-UniRule"/>
</dbReference>
<keyword evidence="3 7" id="KW-0547">Nucleotide-binding</keyword>
<dbReference type="SUPFAM" id="SSF50249">
    <property type="entry name" value="Nucleic acid-binding proteins"/>
    <property type="match status" value="1"/>
</dbReference>
<dbReference type="NCBIfam" id="TIGR00457">
    <property type="entry name" value="asnS"/>
    <property type="match status" value="1"/>
</dbReference>
<dbReference type="NCBIfam" id="NF003483">
    <property type="entry name" value="PRK05159.1"/>
    <property type="match status" value="1"/>
</dbReference>
<evidence type="ECO:0000256" key="3">
    <source>
        <dbReference type="ARBA" id="ARBA00022741"/>
    </source>
</evidence>
<evidence type="ECO:0000256" key="2">
    <source>
        <dbReference type="ARBA" id="ARBA00022598"/>
    </source>
</evidence>
<accession>A0A9C9EP14</accession>
<keyword evidence="7" id="KW-0963">Cytoplasm</keyword>
<dbReference type="InterPro" id="IPR006195">
    <property type="entry name" value="aa-tRNA-synth_II"/>
</dbReference>
<evidence type="ECO:0000256" key="6">
    <source>
        <dbReference type="ARBA" id="ARBA00023146"/>
    </source>
</evidence>
<evidence type="ECO:0000256" key="7">
    <source>
        <dbReference type="HAMAP-Rule" id="MF_00534"/>
    </source>
</evidence>
<dbReference type="PANTHER" id="PTHR22594">
    <property type="entry name" value="ASPARTYL/LYSYL-TRNA SYNTHETASE"/>
    <property type="match status" value="1"/>
</dbReference>
<dbReference type="Pfam" id="PF01336">
    <property type="entry name" value="tRNA_anti-codon"/>
    <property type="match status" value="1"/>
</dbReference>
<dbReference type="GO" id="GO:0004816">
    <property type="term" value="F:asparagine-tRNA ligase activity"/>
    <property type="evidence" value="ECO:0007669"/>
    <property type="project" value="UniProtKB-UniRule"/>
</dbReference>
<feature type="domain" description="Aminoacyl-transfer RNA synthetases class-II family profile" evidence="8">
    <location>
        <begin position="130"/>
        <end position="419"/>
    </location>
</feature>
<dbReference type="InterPro" id="IPR012340">
    <property type="entry name" value="NA-bd_OB-fold"/>
</dbReference>
<dbReference type="InterPro" id="IPR004365">
    <property type="entry name" value="NA-bd_OB_tRNA"/>
</dbReference>
<dbReference type="GO" id="GO:0006421">
    <property type="term" value="P:asparaginyl-tRNA aminoacylation"/>
    <property type="evidence" value="ECO:0007669"/>
    <property type="project" value="UniProtKB-UniRule"/>
</dbReference>
<dbReference type="EMBL" id="DRIG01000073">
    <property type="protein sequence ID" value="HEC78876.1"/>
    <property type="molecule type" value="Genomic_DNA"/>
</dbReference>
<dbReference type="EC" id="6.1.1.22" evidence="7"/>
<dbReference type="Gene3D" id="2.40.50.140">
    <property type="entry name" value="Nucleic acid-binding proteins"/>
    <property type="match status" value="1"/>
</dbReference>
<dbReference type="GO" id="GO:0005737">
    <property type="term" value="C:cytoplasm"/>
    <property type="evidence" value="ECO:0007669"/>
    <property type="project" value="UniProtKB-SubCell"/>
</dbReference>
<comment type="subcellular location">
    <subcellularLocation>
        <location evidence="7">Cytoplasm</location>
    </subcellularLocation>
</comment>
<evidence type="ECO:0000256" key="5">
    <source>
        <dbReference type="ARBA" id="ARBA00022917"/>
    </source>
</evidence>
<dbReference type="SUPFAM" id="SSF55681">
    <property type="entry name" value="Class II aaRS and biotin synthetases"/>
    <property type="match status" value="1"/>
</dbReference>
<evidence type="ECO:0000259" key="8">
    <source>
        <dbReference type="PROSITE" id="PS50862"/>
    </source>
</evidence>
<dbReference type="Pfam" id="PF00152">
    <property type="entry name" value="tRNA-synt_2"/>
    <property type="match status" value="1"/>
</dbReference>
<comment type="similarity">
    <text evidence="1 7">Belongs to the class-II aminoacyl-tRNA synthetase family.</text>
</comment>
<evidence type="ECO:0000256" key="1">
    <source>
        <dbReference type="ARBA" id="ARBA00008226"/>
    </source>
</evidence>
<dbReference type="NCBIfam" id="NF003037">
    <property type="entry name" value="PRK03932.1"/>
    <property type="match status" value="1"/>
</dbReference>
<dbReference type="InterPro" id="IPR004522">
    <property type="entry name" value="Asn-tRNA-ligase"/>
</dbReference>
<name>A0A9C9EP14_UNCW3</name>
<dbReference type="InterPro" id="IPR004364">
    <property type="entry name" value="Aa-tRNA-synt_II"/>
</dbReference>
<evidence type="ECO:0000256" key="4">
    <source>
        <dbReference type="ARBA" id="ARBA00022840"/>
    </source>
</evidence>
<dbReference type="GO" id="GO:0003676">
    <property type="term" value="F:nucleic acid binding"/>
    <property type="evidence" value="ECO:0007669"/>
    <property type="project" value="InterPro"/>
</dbReference>
<dbReference type="PROSITE" id="PS50862">
    <property type="entry name" value="AA_TRNA_LIGASE_II"/>
    <property type="match status" value="1"/>
</dbReference>
<dbReference type="InterPro" id="IPR002312">
    <property type="entry name" value="Asp/Asn-tRNA-synth_IIb"/>
</dbReference>
<keyword evidence="6 7" id="KW-0030">Aminoacyl-tRNA synthetase</keyword>
<keyword evidence="2 7" id="KW-0436">Ligase</keyword>
<dbReference type="InterPro" id="IPR045864">
    <property type="entry name" value="aa-tRNA-synth_II/BPL/LPL"/>
</dbReference>
<dbReference type="PRINTS" id="PR01042">
    <property type="entry name" value="TRNASYNTHASP"/>
</dbReference>
<organism evidence="9 10">
    <name type="scientific">candidate division WOR-3 bacterium</name>
    <dbReference type="NCBI Taxonomy" id="2052148"/>
    <lineage>
        <taxon>Bacteria</taxon>
        <taxon>Bacteria division WOR-3</taxon>
    </lineage>
</organism>
<evidence type="ECO:0000313" key="10">
    <source>
        <dbReference type="Proteomes" id="UP000885826"/>
    </source>
</evidence>
<protein>
    <recommendedName>
        <fullName evidence="7">Asparagine--tRNA ligase</fullName>
        <ecNumber evidence="7">6.1.1.22</ecNumber>
    </recommendedName>
    <alternativeName>
        <fullName evidence="7">Asparaginyl-tRNA synthetase</fullName>
        <shortName evidence="7">AsnRS</shortName>
    </alternativeName>
</protein>
<proteinExistence type="inferred from homology"/>
<dbReference type="CDD" id="cd00776">
    <property type="entry name" value="AsxRS_core"/>
    <property type="match status" value="1"/>
</dbReference>
<gene>
    <name evidence="7" type="primary">asnS</name>
    <name evidence="9" type="ORF">ENI34_07005</name>
</gene>
<dbReference type="Proteomes" id="UP000885826">
    <property type="component" value="Unassembled WGS sequence"/>
</dbReference>
<keyword evidence="5 7" id="KW-0648">Protein biosynthesis</keyword>
<evidence type="ECO:0000313" key="9">
    <source>
        <dbReference type="EMBL" id="HEC78876.1"/>
    </source>
</evidence>